<evidence type="ECO:0000256" key="1">
    <source>
        <dbReference type="SAM" id="MobiDB-lite"/>
    </source>
</evidence>
<dbReference type="InParanoid" id="A0A218ZBX2"/>
<dbReference type="EMBL" id="MZNU01000065">
    <property type="protein sequence ID" value="OWP05569.1"/>
    <property type="molecule type" value="Genomic_DNA"/>
</dbReference>
<feature type="compositionally biased region" description="Basic and acidic residues" evidence="1">
    <location>
        <begin position="35"/>
        <end position="52"/>
    </location>
</feature>
<proteinExistence type="predicted"/>
<accession>A0A218ZBX2</accession>
<gene>
    <name evidence="2" type="ORF">B2J93_188</name>
</gene>
<feature type="compositionally biased region" description="Acidic residues" evidence="1">
    <location>
        <begin position="1"/>
        <end position="28"/>
    </location>
</feature>
<dbReference type="AlphaFoldDB" id="A0A218ZBX2"/>
<feature type="region of interest" description="Disordered" evidence="1">
    <location>
        <begin position="1"/>
        <end position="52"/>
    </location>
</feature>
<name>A0A218ZBX2_9HELO</name>
<keyword evidence="3" id="KW-1185">Reference proteome</keyword>
<organism evidence="2 3">
    <name type="scientific">Diplocarpon coronariae</name>
    <dbReference type="NCBI Taxonomy" id="2795749"/>
    <lineage>
        <taxon>Eukaryota</taxon>
        <taxon>Fungi</taxon>
        <taxon>Dikarya</taxon>
        <taxon>Ascomycota</taxon>
        <taxon>Pezizomycotina</taxon>
        <taxon>Leotiomycetes</taxon>
        <taxon>Helotiales</taxon>
        <taxon>Drepanopezizaceae</taxon>
        <taxon>Diplocarpon</taxon>
    </lineage>
</organism>
<evidence type="ECO:0000313" key="2">
    <source>
        <dbReference type="EMBL" id="OWP05569.1"/>
    </source>
</evidence>
<evidence type="ECO:0000313" key="3">
    <source>
        <dbReference type="Proteomes" id="UP000242519"/>
    </source>
</evidence>
<dbReference type="Proteomes" id="UP000242519">
    <property type="component" value="Unassembled WGS sequence"/>
</dbReference>
<sequence>MEDPSHEEDEEDEEDEEAEEEEEEEEEALASPGGRGEDVRTPVDTRTRRTDM</sequence>
<protein>
    <submittedName>
        <fullName evidence="2">Uncharacterized protein</fullName>
    </submittedName>
</protein>
<comment type="caution">
    <text evidence="2">The sequence shown here is derived from an EMBL/GenBank/DDBJ whole genome shotgun (WGS) entry which is preliminary data.</text>
</comment>
<reference evidence="2 3" key="1">
    <citation type="submission" date="2017-04" db="EMBL/GenBank/DDBJ databases">
        <title>Draft genome sequence of Marssonina coronaria NL1: causal agent of apple blotch.</title>
        <authorList>
            <person name="Cheng Q."/>
        </authorList>
    </citation>
    <scope>NUCLEOTIDE SEQUENCE [LARGE SCALE GENOMIC DNA]</scope>
    <source>
        <strain evidence="2 3">NL1</strain>
    </source>
</reference>